<gene>
    <name evidence="7" type="ORF">O0V09_05545</name>
</gene>
<evidence type="ECO:0000256" key="2">
    <source>
        <dbReference type="ARBA" id="ARBA00022475"/>
    </source>
</evidence>
<proteinExistence type="predicted"/>
<evidence type="ECO:0000256" key="5">
    <source>
        <dbReference type="ARBA" id="ARBA00023136"/>
    </source>
</evidence>
<protein>
    <submittedName>
        <fullName evidence="7">CidA/LrgA family protein</fullName>
    </submittedName>
</protein>
<evidence type="ECO:0000256" key="4">
    <source>
        <dbReference type="ARBA" id="ARBA00022989"/>
    </source>
</evidence>
<keyword evidence="2" id="KW-1003">Cell membrane</keyword>
<dbReference type="Pfam" id="PF03788">
    <property type="entry name" value="LrgA"/>
    <property type="match status" value="1"/>
</dbReference>
<dbReference type="RefSeq" id="WP_258330804.1">
    <property type="nucleotide sequence ID" value="NZ_JAPTGG010000003.1"/>
</dbReference>
<keyword evidence="5 6" id="KW-0472">Membrane</keyword>
<dbReference type="PANTHER" id="PTHR33931:SF2">
    <property type="entry name" value="HOLIN-LIKE PROTEIN CIDA"/>
    <property type="match status" value="1"/>
</dbReference>
<evidence type="ECO:0000313" key="7">
    <source>
        <dbReference type="EMBL" id="MCZ0864653.1"/>
    </source>
</evidence>
<evidence type="ECO:0000313" key="8">
    <source>
        <dbReference type="Proteomes" id="UP001069090"/>
    </source>
</evidence>
<organism evidence="7 8">
    <name type="scientific">Dasania phycosphaerae</name>
    <dbReference type="NCBI Taxonomy" id="2950436"/>
    <lineage>
        <taxon>Bacteria</taxon>
        <taxon>Pseudomonadati</taxon>
        <taxon>Pseudomonadota</taxon>
        <taxon>Gammaproteobacteria</taxon>
        <taxon>Cellvibrionales</taxon>
        <taxon>Spongiibacteraceae</taxon>
        <taxon>Dasania</taxon>
    </lineage>
</organism>
<dbReference type="AlphaFoldDB" id="A0A9J6RKY1"/>
<evidence type="ECO:0000256" key="3">
    <source>
        <dbReference type="ARBA" id="ARBA00022692"/>
    </source>
</evidence>
<dbReference type="InterPro" id="IPR005538">
    <property type="entry name" value="LrgA/CidA"/>
</dbReference>
<dbReference type="PANTHER" id="PTHR33931">
    <property type="entry name" value="HOLIN-LIKE PROTEIN CIDA-RELATED"/>
    <property type="match status" value="1"/>
</dbReference>
<sequence>MIKGLSILLFFQCLGELIRSYTQVALPGPVIGMLLLFAALCLRGGVAKSLQNASQSLIGLMTLLFVPATTGLFFLSAQIMSQWLAIAVSLVAGTVLSLIFNALLMKRLVKMHE</sequence>
<comment type="caution">
    <text evidence="7">The sequence shown here is derived from an EMBL/GenBank/DDBJ whole genome shotgun (WGS) entry which is preliminary data.</text>
</comment>
<comment type="subcellular location">
    <subcellularLocation>
        <location evidence="1">Cell membrane</location>
        <topology evidence="1">Multi-pass membrane protein</topology>
    </subcellularLocation>
</comment>
<feature type="transmembrane region" description="Helical" evidence="6">
    <location>
        <begin position="25"/>
        <end position="45"/>
    </location>
</feature>
<dbReference type="EMBL" id="JAPTGG010000003">
    <property type="protein sequence ID" value="MCZ0864653.1"/>
    <property type="molecule type" value="Genomic_DNA"/>
</dbReference>
<name>A0A9J6RKY1_9GAMM</name>
<keyword evidence="3 6" id="KW-0812">Transmembrane</keyword>
<dbReference type="GO" id="GO:0005886">
    <property type="term" value="C:plasma membrane"/>
    <property type="evidence" value="ECO:0007669"/>
    <property type="project" value="UniProtKB-SubCell"/>
</dbReference>
<evidence type="ECO:0000256" key="1">
    <source>
        <dbReference type="ARBA" id="ARBA00004651"/>
    </source>
</evidence>
<keyword evidence="8" id="KW-1185">Reference proteome</keyword>
<dbReference type="Proteomes" id="UP001069090">
    <property type="component" value="Unassembled WGS sequence"/>
</dbReference>
<evidence type="ECO:0000256" key="6">
    <source>
        <dbReference type="SAM" id="Phobius"/>
    </source>
</evidence>
<feature type="transmembrane region" description="Helical" evidence="6">
    <location>
        <begin position="83"/>
        <end position="104"/>
    </location>
</feature>
<reference evidence="7 8" key="1">
    <citation type="submission" date="2022-12" db="EMBL/GenBank/DDBJ databases">
        <title>Dasania phycosphaerae sp. nov., isolated from particulate material of the south coast of Korea.</title>
        <authorList>
            <person name="Jiang Y."/>
        </authorList>
    </citation>
    <scope>NUCLEOTIDE SEQUENCE [LARGE SCALE GENOMIC DNA]</scope>
    <source>
        <strain evidence="7 8">GY-19</strain>
    </source>
</reference>
<keyword evidence="4 6" id="KW-1133">Transmembrane helix</keyword>
<feature type="transmembrane region" description="Helical" evidence="6">
    <location>
        <begin position="57"/>
        <end position="77"/>
    </location>
</feature>
<accession>A0A9J6RKY1</accession>